<keyword evidence="2 3" id="KW-0040">ANK repeat</keyword>
<dbReference type="Pfam" id="PF13637">
    <property type="entry name" value="Ank_4"/>
    <property type="match status" value="1"/>
</dbReference>
<dbReference type="InterPro" id="IPR050776">
    <property type="entry name" value="Ank_Repeat/CDKN_Inhibitor"/>
</dbReference>
<accession>A0ABQ7SFL9</accession>
<dbReference type="SUPFAM" id="SSF48403">
    <property type="entry name" value="Ankyrin repeat"/>
    <property type="match status" value="1"/>
</dbReference>
<name>A0ABQ7SFL9_PHRPL</name>
<dbReference type="PROSITE" id="PS50088">
    <property type="entry name" value="ANK_REPEAT"/>
    <property type="match status" value="1"/>
</dbReference>
<evidence type="ECO:0000313" key="4">
    <source>
        <dbReference type="EMBL" id="KAH0616141.1"/>
    </source>
</evidence>
<protein>
    <recommendedName>
        <fullName evidence="6">Ankyrin repeat domain-containing protein 37</fullName>
    </recommendedName>
</protein>
<keyword evidence="5" id="KW-1185">Reference proteome</keyword>
<dbReference type="PANTHER" id="PTHR24201">
    <property type="entry name" value="ANK_REP_REGION DOMAIN-CONTAINING PROTEIN"/>
    <property type="match status" value="1"/>
</dbReference>
<evidence type="ECO:0008006" key="6">
    <source>
        <dbReference type="Google" id="ProtNLM"/>
    </source>
</evidence>
<dbReference type="InterPro" id="IPR002110">
    <property type="entry name" value="Ankyrin_rpt"/>
</dbReference>
<reference evidence="4 5" key="1">
    <citation type="journal article" date="2022" name="Gigascience">
        <title>A chromosome-level genome assembly and annotation of the desert horned lizard, Phrynosoma platyrhinos, provides insight into chromosomal rearrangements among reptiles.</title>
        <authorList>
            <person name="Koochekian N."/>
            <person name="Ascanio A."/>
            <person name="Farleigh K."/>
            <person name="Card D.C."/>
            <person name="Schield D.R."/>
            <person name="Castoe T.A."/>
            <person name="Jezkova T."/>
        </authorList>
    </citation>
    <scope>NUCLEOTIDE SEQUENCE [LARGE SCALE GENOMIC DNA]</scope>
    <source>
        <strain evidence="4">NK-2021</strain>
    </source>
</reference>
<evidence type="ECO:0000313" key="5">
    <source>
        <dbReference type="Proteomes" id="UP000826234"/>
    </source>
</evidence>
<proteinExistence type="predicted"/>
<evidence type="ECO:0000256" key="1">
    <source>
        <dbReference type="ARBA" id="ARBA00022737"/>
    </source>
</evidence>
<dbReference type="PANTHER" id="PTHR24201:SF0">
    <property type="entry name" value="ANKYRIN REPEAT DOMAIN-CONTAINING PROTEIN 37"/>
    <property type="match status" value="1"/>
</dbReference>
<sequence length="190" mass="21332">MQCLVKGTAATNQHIARRVELHVLLFVYVQKSGSQQREWDCSQSTASLVGTASRLAVDALEGSKEPGLKVNRSHHNFTEEEGKSRMLLFDYNAEDWLGEAPIHKAAKVGSLECLALLVASRASIDLRNKNGQTAEDLAWDFGFLECAQFLMTVKNSQKRKNIQTLLKANHHEKKCEQRKMGLQLSTKYSE</sequence>
<keyword evidence="1" id="KW-0677">Repeat</keyword>
<gene>
    <name evidence="4" type="ORF">JD844_027036</name>
</gene>
<organism evidence="4 5">
    <name type="scientific">Phrynosoma platyrhinos</name>
    <name type="common">Desert horned lizard</name>
    <dbReference type="NCBI Taxonomy" id="52577"/>
    <lineage>
        <taxon>Eukaryota</taxon>
        <taxon>Metazoa</taxon>
        <taxon>Chordata</taxon>
        <taxon>Craniata</taxon>
        <taxon>Vertebrata</taxon>
        <taxon>Euteleostomi</taxon>
        <taxon>Lepidosauria</taxon>
        <taxon>Squamata</taxon>
        <taxon>Bifurcata</taxon>
        <taxon>Unidentata</taxon>
        <taxon>Episquamata</taxon>
        <taxon>Toxicofera</taxon>
        <taxon>Iguania</taxon>
        <taxon>Phrynosomatidae</taxon>
        <taxon>Phrynosomatinae</taxon>
        <taxon>Phrynosoma</taxon>
    </lineage>
</organism>
<evidence type="ECO:0000256" key="3">
    <source>
        <dbReference type="PROSITE-ProRule" id="PRU00023"/>
    </source>
</evidence>
<feature type="repeat" description="ANK" evidence="3">
    <location>
        <begin position="97"/>
        <end position="129"/>
    </location>
</feature>
<evidence type="ECO:0000256" key="2">
    <source>
        <dbReference type="ARBA" id="ARBA00023043"/>
    </source>
</evidence>
<comment type="caution">
    <text evidence="4">The sequence shown here is derived from an EMBL/GenBank/DDBJ whole genome shotgun (WGS) entry which is preliminary data.</text>
</comment>
<dbReference type="EMBL" id="JAIPUX010005290">
    <property type="protein sequence ID" value="KAH0616141.1"/>
    <property type="molecule type" value="Genomic_DNA"/>
</dbReference>
<dbReference type="Proteomes" id="UP000826234">
    <property type="component" value="Unassembled WGS sequence"/>
</dbReference>
<dbReference type="PROSITE" id="PS50297">
    <property type="entry name" value="ANK_REP_REGION"/>
    <property type="match status" value="1"/>
</dbReference>
<dbReference type="InterPro" id="IPR036770">
    <property type="entry name" value="Ankyrin_rpt-contain_sf"/>
</dbReference>
<dbReference type="Gene3D" id="1.25.40.20">
    <property type="entry name" value="Ankyrin repeat-containing domain"/>
    <property type="match status" value="1"/>
</dbReference>